<sequence length="429" mass="45617">MINFDRRQFLGLVGAGTAGLILSGCVRKPASSDASGPTIKAADPATAKGTVEYWNHFTGADERLGFEAVTSGFAKKYPGVTLSNQSIPLADFMTKFTTAVQAKTTPDALMVIANRVNEMVGMNGLIDLTAAVSAWSGHSDIADKLISPFQRNGKTYAIPAALFVDWFYYRKDWLDEAGVTTPPATWQEFRAVAKEITTSKRYGFALRGGSGGGEPILKMIRAYNGPFVDGGGAPTLKADAVAAALEEYSAPYLIDKSAPPSAPADGYNQIFQSLFTGQAGMLWHHTGSLKSVSAALHPTVQVMTAPLPSHQGSEMGWVQPLGNGLASTANAENALAWLEYWGSAQPQVDMFKATGYFPASTPGQTLAGSTPMLDAALTTVKKGITPEYFNGMSAWQDNTVLVQYQSLLVGKTTISAAANVIVADFKKNF</sequence>
<dbReference type="Gene3D" id="3.40.190.10">
    <property type="entry name" value="Periplasmic binding protein-like II"/>
    <property type="match status" value="1"/>
</dbReference>
<dbReference type="InterPro" id="IPR006059">
    <property type="entry name" value="SBP"/>
</dbReference>
<dbReference type="PROSITE" id="PS51257">
    <property type="entry name" value="PROKAR_LIPOPROTEIN"/>
    <property type="match status" value="1"/>
</dbReference>
<dbReference type="AlphaFoldDB" id="A0A2A6FTP5"/>
<protein>
    <recommendedName>
        <fullName evidence="3">Sugar ABC transporter substrate-binding protein</fullName>
    </recommendedName>
</protein>
<organism evidence="1 2">
    <name type="scientific">Candidatus Lumbricidiphila eiseniae</name>
    <dbReference type="NCBI Taxonomy" id="1969409"/>
    <lineage>
        <taxon>Bacteria</taxon>
        <taxon>Bacillati</taxon>
        <taxon>Actinomycetota</taxon>
        <taxon>Actinomycetes</taxon>
        <taxon>Micrococcales</taxon>
        <taxon>Microbacteriaceae</taxon>
        <taxon>Candidatus Lumbricidiphila</taxon>
    </lineage>
</organism>
<name>A0A2A6FTP5_9MICO</name>
<evidence type="ECO:0000313" key="2">
    <source>
        <dbReference type="Proteomes" id="UP000219994"/>
    </source>
</evidence>
<dbReference type="EMBL" id="NAEP01000023">
    <property type="protein sequence ID" value="PDQ36027.1"/>
    <property type="molecule type" value="Genomic_DNA"/>
</dbReference>
<dbReference type="SUPFAM" id="SSF53850">
    <property type="entry name" value="Periplasmic binding protein-like II"/>
    <property type="match status" value="1"/>
</dbReference>
<gene>
    <name evidence="1" type="ORF">B5766_02480</name>
</gene>
<dbReference type="InterPro" id="IPR050490">
    <property type="entry name" value="Bact_solute-bd_prot1"/>
</dbReference>
<evidence type="ECO:0008006" key="3">
    <source>
        <dbReference type="Google" id="ProtNLM"/>
    </source>
</evidence>
<accession>A0A2A6FTP5</accession>
<reference evidence="2" key="1">
    <citation type="submission" date="2017-03" db="EMBL/GenBank/DDBJ databases">
        <authorList>
            <person name="Lund M.B."/>
        </authorList>
    </citation>
    <scope>NUCLEOTIDE SEQUENCE [LARGE SCALE GENOMIC DNA]</scope>
</reference>
<dbReference type="PANTHER" id="PTHR43649">
    <property type="entry name" value="ARABINOSE-BINDING PROTEIN-RELATED"/>
    <property type="match status" value="1"/>
</dbReference>
<evidence type="ECO:0000313" key="1">
    <source>
        <dbReference type="EMBL" id="PDQ36027.1"/>
    </source>
</evidence>
<dbReference type="PANTHER" id="PTHR43649:SF12">
    <property type="entry name" value="DIACETYLCHITOBIOSE BINDING PROTEIN DASA"/>
    <property type="match status" value="1"/>
</dbReference>
<proteinExistence type="predicted"/>
<comment type="caution">
    <text evidence="1">The sequence shown here is derived from an EMBL/GenBank/DDBJ whole genome shotgun (WGS) entry which is preliminary data.</text>
</comment>
<dbReference type="Pfam" id="PF01547">
    <property type="entry name" value="SBP_bac_1"/>
    <property type="match status" value="1"/>
</dbReference>
<dbReference type="Proteomes" id="UP000219994">
    <property type="component" value="Unassembled WGS sequence"/>
</dbReference>
<dbReference type="PROSITE" id="PS51318">
    <property type="entry name" value="TAT"/>
    <property type="match status" value="1"/>
</dbReference>
<dbReference type="InterPro" id="IPR006311">
    <property type="entry name" value="TAT_signal"/>
</dbReference>